<comment type="subcellular location">
    <subcellularLocation>
        <location evidence="1">Cell membrane</location>
        <topology evidence="1">Multi-pass membrane protein</topology>
    </subcellularLocation>
</comment>
<keyword evidence="2" id="KW-0813">Transport</keyword>
<dbReference type="SUPFAM" id="SSF103473">
    <property type="entry name" value="MFS general substrate transporter"/>
    <property type="match status" value="1"/>
</dbReference>
<dbReference type="AlphaFoldDB" id="A0A9N9TIJ3"/>
<evidence type="ECO:0000256" key="3">
    <source>
        <dbReference type="ARBA" id="ARBA00022475"/>
    </source>
</evidence>
<dbReference type="InterPro" id="IPR036259">
    <property type="entry name" value="MFS_trans_sf"/>
</dbReference>
<evidence type="ECO:0000256" key="1">
    <source>
        <dbReference type="ARBA" id="ARBA00004651"/>
    </source>
</evidence>
<dbReference type="GO" id="GO:0022857">
    <property type="term" value="F:transmembrane transporter activity"/>
    <property type="evidence" value="ECO:0007669"/>
    <property type="project" value="InterPro"/>
</dbReference>
<feature type="transmembrane region" description="Helical" evidence="9">
    <location>
        <begin position="85"/>
        <end position="103"/>
    </location>
</feature>
<dbReference type="PANTHER" id="PTHR48021:SF1">
    <property type="entry name" value="GH07001P-RELATED"/>
    <property type="match status" value="1"/>
</dbReference>
<gene>
    <name evidence="11" type="ORF">PHYEVI_LOCUS5644</name>
</gene>
<evidence type="ECO:0000256" key="8">
    <source>
        <dbReference type="ARBA" id="ARBA00023180"/>
    </source>
</evidence>
<feature type="transmembrane region" description="Helical" evidence="9">
    <location>
        <begin position="416"/>
        <end position="437"/>
    </location>
</feature>
<keyword evidence="6 9" id="KW-1133">Transmembrane helix</keyword>
<evidence type="ECO:0000256" key="6">
    <source>
        <dbReference type="ARBA" id="ARBA00022989"/>
    </source>
</evidence>
<dbReference type="GO" id="GO:0005886">
    <property type="term" value="C:plasma membrane"/>
    <property type="evidence" value="ECO:0007669"/>
    <property type="project" value="UniProtKB-SubCell"/>
</dbReference>
<keyword evidence="12" id="KW-1185">Reference proteome</keyword>
<dbReference type="Pfam" id="PF00083">
    <property type="entry name" value="Sugar_tr"/>
    <property type="match status" value="1"/>
</dbReference>
<dbReference type="PRINTS" id="PR00171">
    <property type="entry name" value="SUGRTRNSPORT"/>
</dbReference>
<dbReference type="EMBL" id="OU900095">
    <property type="protein sequence ID" value="CAG9859270.1"/>
    <property type="molecule type" value="Genomic_DNA"/>
</dbReference>
<dbReference type="OrthoDB" id="6696619at2759"/>
<name>A0A9N9TIJ3_PHYSR</name>
<dbReference type="Proteomes" id="UP001153712">
    <property type="component" value="Chromosome 2"/>
</dbReference>
<dbReference type="InterPro" id="IPR005828">
    <property type="entry name" value="MFS_sugar_transport-like"/>
</dbReference>
<evidence type="ECO:0000256" key="5">
    <source>
        <dbReference type="ARBA" id="ARBA00022692"/>
    </source>
</evidence>
<evidence type="ECO:0000259" key="10">
    <source>
        <dbReference type="PROSITE" id="PS50850"/>
    </source>
</evidence>
<feature type="transmembrane region" description="Helical" evidence="9">
    <location>
        <begin position="443"/>
        <end position="465"/>
    </location>
</feature>
<dbReference type="InterPro" id="IPR050549">
    <property type="entry name" value="MFS_Trehalose_Transporter"/>
</dbReference>
<reference evidence="11" key="1">
    <citation type="submission" date="2022-01" db="EMBL/GenBank/DDBJ databases">
        <authorList>
            <person name="King R."/>
        </authorList>
    </citation>
    <scope>NUCLEOTIDE SEQUENCE</scope>
</reference>
<feature type="transmembrane region" description="Helical" evidence="9">
    <location>
        <begin position="284"/>
        <end position="310"/>
    </location>
</feature>
<feature type="transmembrane region" description="Helical" evidence="9">
    <location>
        <begin position="36"/>
        <end position="59"/>
    </location>
</feature>
<feature type="transmembrane region" description="Helical" evidence="9">
    <location>
        <begin position="115"/>
        <end position="134"/>
    </location>
</feature>
<dbReference type="PROSITE" id="PS00216">
    <property type="entry name" value="SUGAR_TRANSPORT_1"/>
    <property type="match status" value="2"/>
</dbReference>
<feature type="transmembrane region" description="Helical" evidence="9">
    <location>
        <begin position="376"/>
        <end position="395"/>
    </location>
</feature>
<evidence type="ECO:0000313" key="12">
    <source>
        <dbReference type="Proteomes" id="UP001153712"/>
    </source>
</evidence>
<dbReference type="InterPro" id="IPR003663">
    <property type="entry name" value="Sugar/inositol_transpt"/>
</dbReference>
<feature type="transmembrane region" description="Helical" evidence="9">
    <location>
        <begin position="173"/>
        <end position="194"/>
    </location>
</feature>
<protein>
    <recommendedName>
        <fullName evidence="10">Major facilitator superfamily (MFS) profile domain-containing protein</fullName>
    </recommendedName>
</protein>
<keyword evidence="8" id="KW-0325">Glycoprotein</keyword>
<dbReference type="FunFam" id="1.20.1250.20:FF:000218">
    <property type="entry name" value="facilitated trehalose transporter Tret1"/>
    <property type="match status" value="1"/>
</dbReference>
<dbReference type="InterPro" id="IPR005829">
    <property type="entry name" value="Sugar_transporter_CS"/>
</dbReference>
<feature type="transmembrane region" description="Helical" evidence="9">
    <location>
        <begin position="348"/>
        <end position="370"/>
    </location>
</feature>
<feature type="transmembrane region" description="Helical" evidence="9">
    <location>
        <begin position="322"/>
        <end position="341"/>
    </location>
</feature>
<keyword evidence="7 9" id="KW-0472">Membrane</keyword>
<evidence type="ECO:0000256" key="4">
    <source>
        <dbReference type="ARBA" id="ARBA00022597"/>
    </source>
</evidence>
<proteinExistence type="predicted"/>
<dbReference type="InterPro" id="IPR020846">
    <property type="entry name" value="MFS_dom"/>
</dbReference>
<organism evidence="11 12">
    <name type="scientific">Phyllotreta striolata</name>
    <name type="common">Striped flea beetle</name>
    <name type="synonym">Crioceris striolata</name>
    <dbReference type="NCBI Taxonomy" id="444603"/>
    <lineage>
        <taxon>Eukaryota</taxon>
        <taxon>Metazoa</taxon>
        <taxon>Ecdysozoa</taxon>
        <taxon>Arthropoda</taxon>
        <taxon>Hexapoda</taxon>
        <taxon>Insecta</taxon>
        <taxon>Pterygota</taxon>
        <taxon>Neoptera</taxon>
        <taxon>Endopterygota</taxon>
        <taxon>Coleoptera</taxon>
        <taxon>Polyphaga</taxon>
        <taxon>Cucujiformia</taxon>
        <taxon>Chrysomeloidea</taxon>
        <taxon>Chrysomelidae</taxon>
        <taxon>Galerucinae</taxon>
        <taxon>Alticini</taxon>
        <taxon>Phyllotreta</taxon>
    </lineage>
</organism>
<feature type="transmembrane region" description="Helical" evidence="9">
    <location>
        <begin position="140"/>
        <end position="161"/>
    </location>
</feature>
<dbReference type="PROSITE" id="PS50850">
    <property type="entry name" value="MFS"/>
    <property type="match status" value="1"/>
</dbReference>
<keyword evidence="3" id="KW-1003">Cell membrane</keyword>
<evidence type="ECO:0000256" key="7">
    <source>
        <dbReference type="ARBA" id="ARBA00023136"/>
    </source>
</evidence>
<feature type="domain" description="Major facilitator superfamily (MFS) profile" evidence="10">
    <location>
        <begin position="37"/>
        <end position="469"/>
    </location>
</feature>
<dbReference type="PANTHER" id="PTHR48021">
    <property type="match status" value="1"/>
</dbReference>
<evidence type="ECO:0000256" key="2">
    <source>
        <dbReference type="ARBA" id="ARBA00022448"/>
    </source>
</evidence>
<dbReference type="Gene3D" id="1.20.1250.20">
    <property type="entry name" value="MFS general substrate transporter like domains"/>
    <property type="match status" value="1"/>
</dbReference>
<feature type="transmembrane region" description="Helical" evidence="9">
    <location>
        <begin position="200"/>
        <end position="219"/>
    </location>
</feature>
<evidence type="ECO:0000256" key="9">
    <source>
        <dbReference type="SAM" id="Phobius"/>
    </source>
</evidence>
<keyword evidence="5 9" id="KW-0812">Transmembrane</keyword>
<sequence length="482" mass="53185">MTECSCEELRITNSEKNNSLEENNLQERDGDDGFHWMLYFSAFTANILLFNVGVNLVWFSPMLSKLSSNDTNINPLGRPIQTSDISILVTVGPIFGIIGLLPAARLADLIGRKRVLLLVAFLFAGTSLMTAFAYNVYFYYANSVLVGLCMSASLVIVPVYMNEIAEDRNRGKLGGLMGLAMPTGTLLGYVVGPMTSARTFPLFCMAPSIIHLILSIFTVESPTYLALKHKQPDCARVLGKLRNTTNAKKIEIECNKIEFFIATSIRRQRRSYLDIFRQQTARRAFSMCMVASSVQQLSGIFVILAFMSSIFSKSGRVSGDTFGIITGVIQLCTVFGSSVLVDKVGRRPLLLISSLVCSLALFVMGYYINLQNSDDMVWLAILGIVLYVIGYGIGLGPIPMTLSGELFPNDLRAMGCGIVLVADNSAICFIMFCFPFASENFGVQYCMWFFSLACLIGFVCIYLVVPETKGKSFNEIQAILNR</sequence>
<keyword evidence="4" id="KW-0762">Sugar transport</keyword>
<evidence type="ECO:0000313" key="11">
    <source>
        <dbReference type="EMBL" id="CAG9859270.1"/>
    </source>
</evidence>
<accession>A0A9N9TIJ3</accession>